<feature type="compositionally biased region" description="Basic residues" evidence="1">
    <location>
        <begin position="153"/>
        <end position="179"/>
    </location>
</feature>
<keyword evidence="3" id="KW-1185">Reference proteome</keyword>
<proteinExistence type="predicted"/>
<evidence type="ECO:0000313" key="3">
    <source>
        <dbReference type="Proteomes" id="UP001153712"/>
    </source>
</evidence>
<evidence type="ECO:0000256" key="1">
    <source>
        <dbReference type="SAM" id="MobiDB-lite"/>
    </source>
</evidence>
<evidence type="ECO:0000313" key="2">
    <source>
        <dbReference type="EMBL" id="CAG9860805.1"/>
    </source>
</evidence>
<feature type="compositionally biased region" description="Basic residues" evidence="1">
    <location>
        <begin position="106"/>
        <end position="115"/>
    </location>
</feature>
<name>A0A9N9TUR9_PHYSR</name>
<gene>
    <name evidence="2" type="ORF">PHYEVI_LOCUS7154</name>
</gene>
<dbReference type="OrthoDB" id="6754815at2759"/>
<dbReference type="Proteomes" id="UP001153712">
    <property type="component" value="Chromosome 3"/>
</dbReference>
<reference evidence="2" key="1">
    <citation type="submission" date="2022-01" db="EMBL/GenBank/DDBJ databases">
        <authorList>
            <person name="King R."/>
        </authorList>
    </citation>
    <scope>NUCLEOTIDE SEQUENCE</scope>
</reference>
<organism evidence="2 3">
    <name type="scientific">Phyllotreta striolata</name>
    <name type="common">Striped flea beetle</name>
    <name type="synonym">Crioceris striolata</name>
    <dbReference type="NCBI Taxonomy" id="444603"/>
    <lineage>
        <taxon>Eukaryota</taxon>
        <taxon>Metazoa</taxon>
        <taxon>Ecdysozoa</taxon>
        <taxon>Arthropoda</taxon>
        <taxon>Hexapoda</taxon>
        <taxon>Insecta</taxon>
        <taxon>Pterygota</taxon>
        <taxon>Neoptera</taxon>
        <taxon>Endopterygota</taxon>
        <taxon>Coleoptera</taxon>
        <taxon>Polyphaga</taxon>
        <taxon>Cucujiformia</taxon>
        <taxon>Chrysomeloidea</taxon>
        <taxon>Chrysomelidae</taxon>
        <taxon>Galerucinae</taxon>
        <taxon>Alticini</taxon>
        <taxon>Phyllotreta</taxon>
    </lineage>
</organism>
<dbReference type="EMBL" id="OU900096">
    <property type="protein sequence ID" value="CAG9860805.1"/>
    <property type="molecule type" value="Genomic_DNA"/>
</dbReference>
<feature type="compositionally biased region" description="Basic and acidic residues" evidence="1">
    <location>
        <begin position="226"/>
        <end position="247"/>
    </location>
</feature>
<accession>A0A9N9TUR9</accession>
<dbReference type="AlphaFoldDB" id="A0A9N9TUR9"/>
<protein>
    <submittedName>
        <fullName evidence="2">Uncharacterized protein</fullName>
    </submittedName>
</protein>
<feature type="region of interest" description="Disordered" evidence="1">
    <location>
        <begin position="106"/>
        <end position="267"/>
    </location>
</feature>
<feature type="compositionally biased region" description="Polar residues" evidence="1">
    <location>
        <begin position="124"/>
        <end position="139"/>
    </location>
</feature>
<sequence>MKRKKALPRLFHEVLDAIAILRESKGSTEKAILNQVDTILHLRRERLKKSIASIHKALCHGVKTGILVLKHGKYCLGMTQGDYDLFRKVRKIRSTESLYNKFKLKRKRKQKRMSQKLRELLRTPSATTTNECFSNNGDLSETESDEPSDCRGRRGRRARGRRRRSRSRRRNKVRKRTLKTRAIIENPPVTPKASEESIKTMKPNNDDEKDASDNQNNPNDNNDNDEISKNQEYDRRSRSNEGDKNKCDLPNCLCHESGSYYNKDFYK</sequence>